<sequence length="548" mass="60126">MLPIDSPECLSLGDSLPPGDPHAVSVCLPKWADSVGWVTKEPRVVDAMRTGYPRFFIPRAVERLAVIIMQCHASNGGATNTNTEDDQFLVLPSRRYATLAHRFLYDEHQEGTSDSITTLRVRWNGLVRVTDAPGSDGDGPPCGTEDIFIVSFPKELLLAAKAFWQHTGFGISSRRATFWSECAPILSESHSSTSLQNDAATARAELQARMASGHSSEGFQVNPRDVFLYPTGMAAITEAAIAVQSVQNQTPRVVAVFGFLYVDTFKTLSRILGYSTTVYNYHPGEIDKLEAALTNGNLTLSALFTEFPGNPLLQSPYLSRLHTLSTQHNFLLIVDDTLSSYPNVSLLPECDLICTSLTKLFSGKSNVMGGSVIISPTSRYSSHLHAVLTDNHDPATWFPSDVITMERNSRDFPARAHRASFTADKLVSLLRAHPAVEEVYYPKGSPTQDIYAQHRRPNGGWGHILSIRFKEASKAVVFHDGLDVAKGPSLGTNFTLASPYAVLAHWGEREWAAGYGVVEHLVRISVGLEGEEWVLGRVKRALEEVEAA</sequence>
<dbReference type="GO" id="GO:0019346">
    <property type="term" value="P:transsulfuration"/>
    <property type="evidence" value="ECO:0007669"/>
    <property type="project" value="InterPro"/>
</dbReference>
<organism evidence="4 5">
    <name type="scientific">Lasiosphaeria miniovina</name>
    <dbReference type="NCBI Taxonomy" id="1954250"/>
    <lineage>
        <taxon>Eukaryota</taxon>
        <taxon>Fungi</taxon>
        <taxon>Dikarya</taxon>
        <taxon>Ascomycota</taxon>
        <taxon>Pezizomycotina</taxon>
        <taxon>Sordariomycetes</taxon>
        <taxon>Sordariomycetidae</taxon>
        <taxon>Sordariales</taxon>
        <taxon>Lasiosphaeriaceae</taxon>
        <taxon>Lasiosphaeria</taxon>
    </lineage>
</organism>
<evidence type="ECO:0000256" key="3">
    <source>
        <dbReference type="RuleBase" id="RU362118"/>
    </source>
</evidence>
<dbReference type="InterPro" id="IPR000277">
    <property type="entry name" value="Cys/Met-Metab_PyrdxlP-dep_enz"/>
</dbReference>
<dbReference type="Pfam" id="PF01053">
    <property type="entry name" value="Cys_Met_Meta_PP"/>
    <property type="match status" value="1"/>
</dbReference>
<proteinExistence type="inferred from homology"/>
<evidence type="ECO:0000313" key="4">
    <source>
        <dbReference type="EMBL" id="KAK0706209.1"/>
    </source>
</evidence>
<dbReference type="Gene3D" id="3.90.1150.10">
    <property type="entry name" value="Aspartate Aminotransferase, domain 1"/>
    <property type="match status" value="1"/>
</dbReference>
<evidence type="ECO:0000256" key="1">
    <source>
        <dbReference type="ARBA" id="ARBA00001933"/>
    </source>
</evidence>
<comment type="similarity">
    <text evidence="3">Belongs to the trans-sulfuration enzymes family.</text>
</comment>
<dbReference type="PANTHER" id="PTHR42699">
    <property type="match status" value="1"/>
</dbReference>
<keyword evidence="5" id="KW-1185">Reference proteome</keyword>
<gene>
    <name evidence="4" type="ORF">B0T26DRAFT_862214</name>
</gene>
<dbReference type="PANTHER" id="PTHR42699:SF1">
    <property type="entry name" value="CYSTATHIONINE GAMMA-SYNTHASE-RELATED"/>
    <property type="match status" value="1"/>
</dbReference>
<dbReference type="GO" id="GO:0003962">
    <property type="term" value="F:cystathionine gamma-synthase activity"/>
    <property type="evidence" value="ECO:0007669"/>
    <property type="project" value="TreeGrafter"/>
</dbReference>
<evidence type="ECO:0000313" key="5">
    <source>
        <dbReference type="Proteomes" id="UP001172101"/>
    </source>
</evidence>
<comment type="caution">
    <text evidence="4">The sequence shown here is derived from an EMBL/GenBank/DDBJ whole genome shotgun (WGS) entry which is preliminary data.</text>
</comment>
<name>A0AA39ZZE1_9PEZI</name>
<dbReference type="AlphaFoldDB" id="A0AA39ZZE1"/>
<reference evidence="4" key="1">
    <citation type="submission" date="2023-06" db="EMBL/GenBank/DDBJ databases">
        <title>Genome-scale phylogeny and comparative genomics of the fungal order Sordariales.</title>
        <authorList>
            <consortium name="Lawrence Berkeley National Laboratory"/>
            <person name="Hensen N."/>
            <person name="Bonometti L."/>
            <person name="Westerberg I."/>
            <person name="Brannstrom I.O."/>
            <person name="Guillou S."/>
            <person name="Cros-Aarteil S."/>
            <person name="Calhoun S."/>
            <person name="Haridas S."/>
            <person name="Kuo A."/>
            <person name="Mondo S."/>
            <person name="Pangilinan J."/>
            <person name="Riley R."/>
            <person name="LaButti K."/>
            <person name="Andreopoulos B."/>
            <person name="Lipzen A."/>
            <person name="Chen C."/>
            <person name="Yanf M."/>
            <person name="Daum C."/>
            <person name="Ng V."/>
            <person name="Clum A."/>
            <person name="Steindorff A."/>
            <person name="Ohm R."/>
            <person name="Martin F."/>
            <person name="Silar P."/>
            <person name="Natvig D."/>
            <person name="Lalanne C."/>
            <person name="Gautier V."/>
            <person name="Ament-velasquez S.L."/>
            <person name="Kruys A."/>
            <person name="Hutchinson M.I."/>
            <person name="Powell A.J."/>
            <person name="Barry K."/>
            <person name="Miller A.N."/>
            <person name="Grigoriev I.V."/>
            <person name="Debuchy R."/>
            <person name="Gladieux P."/>
            <person name="Thoren M.H."/>
            <person name="Johannesson H."/>
        </authorList>
    </citation>
    <scope>NUCLEOTIDE SEQUENCE</scope>
    <source>
        <strain evidence="4">SMH2392-1A</strain>
    </source>
</reference>
<keyword evidence="2 3" id="KW-0663">Pyridoxal phosphate</keyword>
<dbReference type="RefSeq" id="XP_060291303.1">
    <property type="nucleotide sequence ID" value="XM_060447765.1"/>
</dbReference>
<dbReference type="Proteomes" id="UP001172101">
    <property type="component" value="Unassembled WGS sequence"/>
</dbReference>
<dbReference type="GO" id="GO:0030170">
    <property type="term" value="F:pyridoxal phosphate binding"/>
    <property type="evidence" value="ECO:0007669"/>
    <property type="project" value="InterPro"/>
</dbReference>
<dbReference type="GeneID" id="85331035"/>
<dbReference type="InterPro" id="IPR015422">
    <property type="entry name" value="PyrdxlP-dep_Trfase_small"/>
</dbReference>
<dbReference type="InterPro" id="IPR051750">
    <property type="entry name" value="Trans-sulfuration_enzymes"/>
</dbReference>
<dbReference type="InterPro" id="IPR015421">
    <property type="entry name" value="PyrdxlP-dep_Trfase_major"/>
</dbReference>
<dbReference type="Gene3D" id="3.40.640.10">
    <property type="entry name" value="Type I PLP-dependent aspartate aminotransferase-like (Major domain)"/>
    <property type="match status" value="1"/>
</dbReference>
<comment type="cofactor">
    <cofactor evidence="1 3">
        <name>pyridoxal 5'-phosphate</name>
        <dbReference type="ChEBI" id="CHEBI:597326"/>
    </cofactor>
</comment>
<protein>
    <submittedName>
        <fullName evidence="4">Cystathionine gamma-synthase</fullName>
    </submittedName>
</protein>
<accession>A0AA39ZZE1</accession>
<dbReference type="EMBL" id="JAUIRO010000007">
    <property type="protein sequence ID" value="KAK0706209.1"/>
    <property type="molecule type" value="Genomic_DNA"/>
</dbReference>
<evidence type="ECO:0000256" key="2">
    <source>
        <dbReference type="ARBA" id="ARBA00022898"/>
    </source>
</evidence>
<dbReference type="SUPFAM" id="SSF53383">
    <property type="entry name" value="PLP-dependent transferases"/>
    <property type="match status" value="1"/>
</dbReference>
<dbReference type="InterPro" id="IPR015424">
    <property type="entry name" value="PyrdxlP-dep_Trfase"/>
</dbReference>